<keyword evidence="3" id="KW-0503">Monooxygenase</keyword>
<evidence type="ECO:0000256" key="1">
    <source>
        <dbReference type="ARBA" id="ARBA00022630"/>
    </source>
</evidence>
<evidence type="ECO:0000256" key="2">
    <source>
        <dbReference type="ARBA" id="ARBA00023002"/>
    </source>
</evidence>
<dbReference type="PANTHER" id="PTHR30137">
    <property type="entry name" value="LUCIFERASE-LIKE MONOOXYGENASE"/>
    <property type="match status" value="1"/>
</dbReference>
<organism evidence="5">
    <name type="scientific">marine metagenome</name>
    <dbReference type="NCBI Taxonomy" id="408172"/>
    <lineage>
        <taxon>unclassified sequences</taxon>
        <taxon>metagenomes</taxon>
        <taxon>ecological metagenomes</taxon>
    </lineage>
</organism>
<protein>
    <recommendedName>
        <fullName evidence="4">Luciferase-like domain-containing protein</fullName>
    </recommendedName>
</protein>
<dbReference type="Pfam" id="PF00296">
    <property type="entry name" value="Bac_luciferase"/>
    <property type="match status" value="1"/>
</dbReference>
<gene>
    <name evidence="5" type="ORF">METZ01_LOCUS293757</name>
</gene>
<dbReference type="SUPFAM" id="SSF51679">
    <property type="entry name" value="Bacterial luciferase-like"/>
    <property type="match status" value="1"/>
</dbReference>
<dbReference type="InterPro" id="IPR011251">
    <property type="entry name" value="Luciferase-like_dom"/>
</dbReference>
<reference evidence="5" key="1">
    <citation type="submission" date="2018-05" db="EMBL/GenBank/DDBJ databases">
        <authorList>
            <person name="Lanie J.A."/>
            <person name="Ng W.-L."/>
            <person name="Kazmierczak K.M."/>
            <person name="Andrzejewski T.M."/>
            <person name="Davidsen T.M."/>
            <person name="Wayne K.J."/>
            <person name="Tettelin H."/>
            <person name="Glass J.I."/>
            <person name="Rusch D."/>
            <person name="Podicherti R."/>
            <person name="Tsui H.-C.T."/>
            <person name="Winkler M.E."/>
        </authorList>
    </citation>
    <scope>NUCLEOTIDE SEQUENCE</scope>
</reference>
<proteinExistence type="predicted"/>
<dbReference type="GO" id="GO:0004497">
    <property type="term" value="F:monooxygenase activity"/>
    <property type="evidence" value="ECO:0007669"/>
    <property type="project" value="UniProtKB-KW"/>
</dbReference>
<feature type="domain" description="Luciferase-like" evidence="4">
    <location>
        <begin position="20"/>
        <end position="154"/>
    </location>
</feature>
<dbReference type="Gene3D" id="3.20.20.30">
    <property type="entry name" value="Luciferase-like domain"/>
    <property type="match status" value="1"/>
</dbReference>
<evidence type="ECO:0000259" key="4">
    <source>
        <dbReference type="Pfam" id="PF00296"/>
    </source>
</evidence>
<sequence length="160" mass="18064">MKHALFMMPIHARDKDYHIGLMEDREAIILADKLGYSEAWIGEHYASGPEQITSPMMFLASLITETTNIKLCTGVICLPQYHPGLVAGQAAMFDHLSKGRFIMGVGPGGLPPDFELFDTMDAERSEMMAESIDIIHQIWSGEPPWDIKGKHWHIKIQDWV</sequence>
<keyword evidence="2" id="KW-0560">Oxidoreductase</keyword>
<dbReference type="AlphaFoldDB" id="A0A382LWL2"/>
<evidence type="ECO:0000256" key="3">
    <source>
        <dbReference type="ARBA" id="ARBA00023033"/>
    </source>
</evidence>
<feature type="non-terminal residue" evidence="5">
    <location>
        <position position="160"/>
    </location>
</feature>
<dbReference type="GO" id="GO:0016705">
    <property type="term" value="F:oxidoreductase activity, acting on paired donors, with incorporation or reduction of molecular oxygen"/>
    <property type="evidence" value="ECO:0007669"/>
    <property type="project" value="InterPro"/>
</dbReference>
<name>A0A382LWL2_9ZZZZ</name>
<dbReference type="InterPro" id="IPR050766">
    <property type="entry name" value="Bact_Lucif_Oxidored"/>
</dbReference>
<evidence type="ECO:0000313" key="5">
    <source>
        <dbReference type="EMBL" id="SVC40903.1"/>
    </source>
</evidence>
<keyword evidence="1" id="KW-0285">Flavoprotein</keyword>
<dbReference type="GO" id="GO:0005829">
    <property type="term" value="C:cytosol"/>
    <property type="evidence" value="ECO:0007669"/>
    <property type="project" value="TreeGrafter"/>
</dbReference>
<accession>A0A382LWL2</accession>
<dbReference type="EMBL" id="UINC01089642">
    <property type="protein sequence ID" value="SVC40903.1"/>
    <property type="molecule type" value="Genomic_DNA"/>
</dbReference>
<dbReference type="InterPro" id="IPR036661">
    <property type="entry name" value="Luciferase-like_sf"/>
</dbReference>
<dbReference type="PANTHER" id="PTHR30137:SF16">
    <property type="entry name" value="BLL0895 PROTEIN"/>
    <property type="match status" value="1"/>
</dbReference>